<evidence type="ECO:0000313" key="4">
    <source>
        <dbReference type="Proteomes" id="UP000245629"/>
    </source>
</evidence>
<feature type="signal peptide" evidence="2">
    <location>
        <begin position="1"/>
        <end position="23"/>
    </location>
</feature>
<dbReference type="Proteomes" id="UP000245629">
    <property type="component" value="Chromosome 2"/>
</dbReference>
<evidence type="ECO:0008006" key="5">
    <source>
        <dbReference type="Google" id="ProtNLM"/>
    </source>
</evidence>
<keyword evidence="4" id="KW-1185">Reference proteome</keyword>
<gene>
    <name evidence="3" type="ORF">DEW08_13100</name>
</gene>
<dbReference type="EMBL" id="CP029353">
    <property type="protein sequence ID" value="AWK88005.1"/>
    <property type="molecule type" value="Genomic_DNA"/>
</dbReference>
<evidence type="ECO:0000313" key="3">
    <source>
        <dbReference type="EMBL" id="AWK88005.1"/>
    </source>
</evidence>
<organism evidence="3 4">
    <name type="scientific">Azospirillum thermophilum</name>
    <dbReference type="NCBI Taxonomy" id="2202148"/>
    <lineage>
        <taxon>Bacteria</taxon>
        <taxon>Pseudomonadati</taxon>
        <taxon>Pseudomonadota</taxon>
        <taxon>Alphaproteobacteria</taxon>
        <taxon>Rhodospirillales</taxon>
        <taxon>Azospirillaceae</taxon>
        <taxon>Azospirillum</taxon>
    </lineage>
</organism>
<feature type="chain" id="PRO_5015701976" description="Energy transducer TonB" evidence="2">
    <location>
        <begin position="24"/>
        <end position="206"/>
    </location>
</feature>
<protein>
    <recommendedName>
        <fullName evidence="5">Energy transducer TonB</fullName>
    </recommendedName>
</protein>
<feature type="region of interest" description="Disordered" evidence="1">
    <location>
        <begin position="98"/>
        <end position="206"/>
    </location>
</feature>
<feature type="compositionally biased region" description="Low complexity" evidence="1">
    <location>
        <begin position="29"/>
        <end position="49"/>
    </location>
</feature>
<accession>A0A2S2CUB6</accession>
<feature type="compositionally biased region" description="Pro residues" evidence="1">
    <location>
        <begin position="104"/>
        <end position="115"/>
    </location>
</feature>
<name>A0A2S2CUB6_9PROT</name>
<feature type="compositionally biased region" description="Pro residues" evidence="1">
    <location>
        <begin position="124"/>
        <end position="155"/>
    </location>
</feature>
<evidence type="ECO:0000256" key="2">
    <source>
        <dbReference type="SAM" id="SignalP"/>
    </source>
</evidence>
<sequence length="206" mass="21155">MPPVVLVRLCLPLLLALTAAVPAALPAAAQPAPAAQAPQVSSSPQALPPGYVEELENPPEDPLPPAPQDVPPAPAEPVVLAPDAVEILKDCKLPTFTDCFRTWRPPPPPPEPEAPPETKEAKTAPPPPPPGPPDPTAPREPAKGGPPPAPPPAPQPEADRATYDALARALKESGLDGKVLLGDPPSDGSATLRLDSKSAKPGQKPK</sequence>
<proteinExistence type="predicted"/>
<feature type="region of interest" description="Disordered" evidence="1">
    <location>
        <begin position="29"/>
        <end position="78"/>
    </location>
</feature>
<dbReference type="KEGG" id="azz:DEW08_13100"/>
<keyword evidence="2" id="KW-0732">Signal</keyword>
<dbReference type="AlphaFoldDB" id="A0A2S2CUB6"/>
<feature type="compositionally biased region" description="Pro residues" evidence="1">
    <location>
        <begin position="60"/>
        <end position="75"/>
    </location>
</feature>
<evidence type="ECO:0000256" key="1">
    <source>
        <dbReference type="SAM" id="MobiDB-lite"/>
    </source>
</evidence>
<reference evidence="4" key="1">
    <citation type="submission" date="2018-05" db="EMBL/GenBank/DDBJ databases">
        <title>Azospirillum thermophila sp. nov., a novel isolated from hot spring.</title>
        <authorList>
            <person name="Zhao Z."/>
        </authorList>
    </citation>
    <scope>NUCLEOTIDE SEQUENCE [LARGE SCALE GENOMIC DNA]</scope>
    <source>
        <strain evidence="4">CFH 70021</strain>
    </source>
</reference>